<keyword evidence="1 3" id="KW-0378">Hydrolase</keyword>
<dbReference type="PRINTS" id="PR00111">
    <property type="entry name" value="ABHYDROLASE"/>
</dbReference>
<sequence>MADLMGGAVTRFVEGAGGVRLAVAEGGNPEGPPILFIHGFSQAALCWTRQFTGALARDFRLVAFDLRGHGLSDKPADPAAYQSPDLWADDVAAVIAACGLDRPVLAGWSFGGRILGAVARRHGTQHLGGLVFVGATSKAGVPDAARLRGDTGPIQAAMASDDMAAAVAGTLAFIAACTATPLPAELQRLMDLTNGMTPPFVRRAMMGWQVDHDDLLPRLSVPALVIHGAQDRVLLPAAGRHIAGLLPGAELTLYEGVGHAPFLEAPARFDADLAAFTRRLKAG</sequence>
<dbReference type="RefSeq" id="WP_168030315.1">
    <property type="nucleotide sequence ID" value="NZ_JAAVNE010000015.1"/>
</dbReference>
<reference evidence="3 4" key="1">
    <citation type="submission" date="2020-03" db="EMBL/GenBank/DDBJ databases">
        <title>Roseomonas selenitidurans sp. nov. isolated from urban soil.</title>
        <authorList>
            <person name="Liu H."/>
        </authorList>
    </citation>
    <scope>NUCLEOTIDE SEQUENCE [LARGE SCALE GENOMIC DNA]</scope>
    <source>
        <strain evidence="3 4">BU-1</strain>
    </source>
</reference>
<dbReference type="InterPro" id="IPR000639">
    <property type="entry name" value="Epox_hydrolase-like"/>
</dbReference>
<protein>
    <submittedName>
        <fullName evidence="3">Alpha/beta hydrolase</fullName>
    </submittedName>
</protein>
<evidence type="ECO:0000313" key="4">
    <source>
        <dbReference type="Proteomes" id="UP000787635"/>
    </source>
</evidence>
<dbReference type="Proteomes" id="UP000787635">
    <property type="component" value="Unassembled WGS sequence"/>
</dbReference>
<gene>
    <name evidence="3" type="ORF">HEQ75_11005</name>
</gene>
<evidence type="ECO:0000256" key="1">
    <source>
        <dbReference type="ARBA" id="ARBA00022801"/>
    </source>
</evidence>
<proteinExistence type="predicted"/>
<evidence type="ECO:0000259" key="2">
    <source>
        <dbReference type="Pfam" id="PF00561"/>
    </source>
</evidence>
<comment type="caution">
    <text evidence="3">The sequence shown here is derived from an EMBL/GenBank/DDBJ whole genome shotgun (WGS) entry which is preliminary data.</text>
</comment>
<dbReference type="GO" id="GO:0016787">
    <property type="term" value="F:hydrolase activity"/>
    <property type="evidence" value="ECO:0007669"/>
    <property type="project" value="UniProtKB-KW"/>
</dbReference>
<organism evidence="3 4">
    <name type="scientific">Falsiroseomonas selenitidurans</name>
    <dbReference type="NCBI Taxonomy" id="2716335"/>
    <lineage>
        <taxon>Bacteria</taxon>
        <taxon>Pseudomonadati</taxon>
        <taxon>Pseudomonadota</taxon>
        <taxon>Alphaproteobacteria</taxon>
        <taxon>Acetobacterales</taxon>
        <taxon>Roseomonadaceae</taxon>
        <taxon>Falsiroseomonas</taxon>
    </lineage>
</organism>
<dbReference type="InterPro" id="IPR000073">
    <property type="entry name" value="AB_hydrolase_1"/>
</dbReference>
<dbReference type="PANTHER" id="PTHR43798:SF31">
    <property type="entry name" value="AB HYDROLASE SUPERFAMILY PROTEIN YCLE"/>
    <property type="match status" value="1"/>
</dbReference>
<dbReference type="PANTHER" id="PTHR43798">
    <property type="entry name" value="MONOACYLGLYCEROL LIPASE"/>
    <property type="match status" value="1"/>
</dbReference>
<dbReference type="InterPro" id="IPR050266">
    <property type="entry name" value="AB_hydrolase_sf"/>
</dbReference>
<dbReference type="PRINTS" id="PR00412">
    <property type="entry name" value="EPOXHYDRLASE"/>
</dbReference>
<dbReference type="EMBL" id="JAAVNE010000015">
    <property type="protein sequence ID" value="NKC31388.1"/>
    <property type="molecule type" value="Genomic_DNA"/>
</dbReference>
<feature type="domain" description="AB hydrolase-1" evidence="2">
    <location>
        <begin position="32"/>
        <end position="266"/>
    </location>
</feature>
<dbReference type="Gene3D" id="3.40.50.1820">
    <property type="entry name" value="alpha/beta hydrolase"/>
    <property type="match status" value="1"/>
</dbReference>
<name>A0ABX1E6F7_9PROT</name>
<dbReference type="SUPFAM" id="SSF53474">
    <property type="entry name" value="alpha/beta-Hydrolases"/>
    <property type="match status" value="1"/>
</dbReference>
<keyword evidence="4" id="KW-1185">Reference proteome</keyword>
<evidence type="ECO:0000313" key="3">
    <source>
        <dbReference type="EMBL" id="NKC31388.1"/>
    </source>
</evidence>
<dbReference type="Pfam" id="PF00561">
    <property type="entry name" value="Abhydrolase_1"/>
    <property type="match status" value="1"/>
</dbReference>
<dbReference type="InterPro" id="IPR029058">
    <property type="entry name" value="AB_hydrolase_fold"/>
</dbReference>
<accession>A0ABX1E6F7</accession>